<evidence type="ECO:0000256" key="3">
    <source>
        <dbReference type="ARBA" id="ARBA00022691"/>
    </source>
</evidence>
<dbReference type="InterPro" id="IPR041698">
    <property type="entry name" value="Methyltransf_25"/>
</dbReference>
<reference evidence="6" key="1">
    <citation type="submission" date="2017-09" db="EMBL/GenBank/DDBJ databases">
        <title>Metaegenomics of thermophilic ammonia-oxidizing enrichment culture.</title>
        <authorList>
            <person name="Kato S."/>
            <person name="Suzuki K."/>
        </authorList>
    </citation>
    <scope>NUCLEOTIDE SEQUENCE [LARGE SCALE GENOMIC DNA]</scope>
</reference>
<dbReference type="PANTHER" id="PTHR43464">
    <property type="entry name" value="METHYLTRANSFERASE"/>
    <property type="match status" value="1"/>
</dbReference>
<dbReference type="Gene3D" id="2.20.25.110">
    <property type="entry name" value="S-adenosyl-L-methionine-dependent methyltransferases"/>
    <property type="match status" value="1"/>
</dbReference>
<dbReference type="CDD" id="cd02440">
    <property type="entry name" value="AdoMet_MTases"/>
    <property type="match status" value="1"/>
</dbReference>
<name>A0A2H5X9Y0_9BACT</name>
<dbReference type="PANTHER" id="PTHR43464:SF19">
    <property type="entry name" value="UBIQUINONE BIOSYNTHESIS O-METHYLTRANSFERASE, MITOCHONDRIAL"/>
    <property type="match status" value="1"/>
</dbReference>
<dbReference type="GO" id="GO:0008168">
    <property type="term" value="F:methyltransferase activity"/>
    <property type="evidence" value="ECO:0007669"/>
    <property type="project" value="UniProtKB-KW"/>
</dbReference>
<protein>
    <submittedName>
        <fullName evidence="5">Glycine/sarcosine N-methyltransferase</fullName>
        <ecNumber evidence="5">2.1.1.156</ecNumber>
    </submittedName>
</protein>
<comment type="caution">
    <text evidence="5">The sequence shown here is derived from an EMBL/GenBank/DDBJ whole genome shotgun (WGS) entry which is preliminary data.</text>
</comment>
<dbReference type="EC" id="2.1.1.156" evidence="5"/>
<evidence type="ECO:0000259" key="4">
    <source>
        <dbReference type="Pfam" id="PF13649"/>
    </source>
</evidence>
<dbReference type="Pfam" id="PF13649">
    <property type="entry name" value="Methyltransf_25"/>
    <property type="match status" value="1"/>
</dbReference>
<keyword evidence="1 5" id="KW-0489">Methyltransferase</keyword>
<dbReference type="Gene3D" id="3.40.50.150">
    <property type="entry name" value="Vaccinia Virus protein VP39"/>
    <property type="match status" value="1"/>
</dbReference>
<dbReference type="AlphaFoldDB" id="A0A2H5X9Y0"/>
<sequence length="248" mass="29242">MTHWYREFFDDLYLRAYRRMEAPEQVQREVDFIVRALQLPKGTRVLDLCCGQGRHSLELARRGFQVVGVDLSEALLYAARQRAEQERLPVTFIRCDMRDIEFADEFDACINMFTSFGYLESEDEDAKVLQRVAVALKRGGKLLLDVINRDRLVRQFQAREWHAADEGWLVLEERTFDHLSGRVETLWVMVTRDGVRYERRFSVRAYTPAELRWMSERVGLRVTELLGDYDGHLYTWDSPRLIVVAVKE</sequence>
<organism evidence="5 6">
    <name type="scientific">Candidatus Fervidibacter japonicus</name>
    <dbReference type="NCBI Taxonomy" id="2035412"/>
    <lineage>
        <taxon>Bacteria</taxon>
        <taxon>Candidatus Fervidibacterota</taxon>
        <taxon>Candidatus Fervidibacter</taxon>
    </lineage>
</organism>
<evidence type="ECO:0000313" key="5">
    <source>
        <dbReference type="EMBL" id="GBC97927.1"/>
    </source>
</evidence>
<dbReference type="GO" id="GO:0032259">
    <property type="term" value="P:methylation"/>
    <property type="evidence" value="ECO:0007669"/>
    <property type="project" value="UniProtKB-KW"/>
</dbReference>
<gene>
    <name evidence="5" type="primary">bsmA</name>
    <name evidence="5" type="ORF">HRbin17_00422</name>
</gene>
<feature type="domain" description="Methyltransferase" evidence="4">
    <location>
        <begin position="45"/>
        <end position="140"/>
    </location>
</feature>
<evidence type="ECO:0000313" key="6">
    <source>
        <dbReference type="Proteomes" id="UP000236173"/>
    </source>
</evidence>
<keyword evidence="3" id="KW-0949">S-adenosyl-L-methionine</keyword>
<proteinExistence type="predicted"/>
<accession>A0A2H5X9Y0</accession>
<dbReference type="Proteomes" id="UP000236173">
    <property type="component" value="Unassembled WGS sequence"/>
</dbReference>
<dbReference type="EMBL" id="BEHT01000004">
    <property type="protein sequence ID" value="GBC97927.1"/>
    <property type="molecule type" value="Genomic_DNA"/>
</dbReference>
<keyword evidence="2 5" id="KW-0808">Transferase</keyword>
<dbReference type="SUPFAM" id="SSF53335">
    <property type="entry name" value="S-adenosyl-L-methionine-dependent methyltransferases"/>
    <property type="match status" value="1"/>
</dbReference>
<evidence type="ECO:0000256" key="2">
    <source>
        <dbReference type="ARBA" id="ARBA00022679"/>
    </source>
</evidence>
<evidence type="ECO:0000256" key="1">
    <source>
        <dbReference type="ARBA" id="ARBA00022603"/>
    </source>
</evidence>
<dbReference type="InterPro" id="IPR029063">
    <property type="entry name" value="SAM-dependent_MTases_sf"/>
</dbReference>